<proteinExistence type="inferred from homology"/>
<dbReference type="InterPro" id="IPR037363">
    <property type="entry name" value="Sec13/Seh1_fam"/>
</dbReference>
<dbReference type="PANTHER" id="PTHR11024">
    <property type="entry name" value="NUCLEAR PORE COMPLEX PROTEIN SEC13 / SEH1 FAMILY MEMBER"/>
    <property type="match status" value="1"/>
</dbReference>
<keyword evidence="8" id="KW-0811">Translocation</keyword>
<protein>
    <submittedName>
        <fullName evidence="12">Protein transport protein SEC13</fullName>
    </submittedName>
</protein>
<dbReference type="InterPro" id="IPR001680">
    <property type="entry name" value="WD40_rpt"/>
</dbReference>
<dbReference type="Gene3D" id="2.130.10.10">
    <property type="entry name" value="YVTN repeat-like/Quinoprotein amine dehydrogenase"/>
    <property type="match status" value="1"/>
</dbReference>
<evidence type="ECO:0000256" key="10">
    <source>
        <dbReference type="ARBA" id="ARBA00023242"/>
    </source>
</evidence>
<evidence type="ECO:0000256" key="3">
    <source>
        <dbReference type="ARBA" id="ARBA00022448"/>
    </source>
</evidence>
<keyword evidence="6" id="KW-0509">mRNA transport</keyword>
<evidence type="ECO:0000256" key="5">
    <source>
        <dbReference type="ARBA" id="ARBA00022737"/>
    </source>
</evidence>
<feature type="region of interest" description="Disordered" evidence="11">
    <location>
        <begin position="460"/>
        <end position="531"/>
    </location>
</feature>
<feature type="compositionally biased region" description="Low complexity" evidence="11">
    <location>
        <begin position="460"/>
        <end position="496"/>
    </location>
</feature>
<evidence type="ECO:0000313" key="13">
    <source>
        <dbReference type="Proteomes" id="UP000831156"/>
    </source>
</evidence>
<dbReference type="PANTHER" id="PTHR11024:SF2">
    <property type="entry name" value="PROTEIN SEC13 HOMOLOG"/>
    <property type="match status" value="1"/>
</dbReference>
<keyword evidence="9" id="KW-0906">Nuclear pore complex</keyword>
<dbReference type="InterPro" id="IPR015943">
    <property type="entry name" value="WD40/YVTN_repeat-like_dom_sf"/>
</dbReference>
<comment type="similarity">
    <text evidence="2">Belongs to the WD repeat SEC13 family.</text>
</comment>
<feature type="region of interest" description="Disordered" evidence="11">
    <location>
        <begin position="727"/>
        <end position="840"/>
    </location>
</feature>
<evidence type="ECO:0000256" key="9">
    <source>
        <dbReference type="ARBA" id="ARBA00023132"/>
    </source>
</evidence>
<feature type="compositionally biased region" description="Polar residues" evidence="11">
    <location>
        <begin position="397"/>
        <end position="410"/>
    </location>
</feature>
<evidence type="ECO:0000256" key="11">
    <source>
        <dbReference type="SAM" id="MobiDB-lite"/>
    </source>
</evidence>
<evidence type="ECO:0000256" key="6">
    <source>
        <dbReference type="ARBA" id="ARBA00022816"/>
    </source>
</evidence>
<keyword evidence="7" id="KW-0653">Protein transport</keyword>
<organism evidence="12 13">
    <name type="scientific">Plasmodium gaboni</name>
    <dbReference type="NCBI Taxonomy" id="647221"/>
    <lineage>
        <taxon>Eukaryota</taxon>
        <taxon>Sar</taxon>
        <taxon>Alveolata</taxon>
        <taxon>Apicomplexa</taxon>
        <taxon>Aconoidasida</taxon>
        <taxon>Haemosporida</taxon>
        <taxon>Plasmodiidae</taxon>
        <taxon>Plasmodium</taxon>
        <taxon>Plasmodium (Laverania)</taxon>
    </lineage>
</organism>
<evidence type="ECO:0000256" key="1">
    <source>
        <dbReference type="ARBA" id="ARBA00004567"/>
    </source>
</evidence>
<feature type="compositionally biased region" description="Polar residues" evidence="11">
    <location>
        <begin position="812"/>
        <end position="840"/>
    </location>
</feature>
<evidence type="ECO:0000256" key="4">
    <source>
        <dbReference type="ARBA" id="ARBA00022574"/>
    </source>
</evidence>
<name>A0ABY1UQN9_9APIC</name>
<gene>
    <name evidence="12" type="ORF">PGABG01_1229500</name>
</gene>
<accession>A0ABY1UQN9</accession>
<comment type="subcellular location">
    <subcellularLocation>
        <location evidence="1">Nucleus</location>
        <location evidence="1">Nuclear pore complex</location>
    </subcellularLocation>
</comment>
<dbReference type="InterPro" id="IPR036322">
    <property type="entry name" value="WD40_repeat_dom_sf"/>
</dbReference>
<feature type="region of interest" description="Disordered" evidence="11">
    <location>
        <begin position="381"/>
        <end position="410"/>
    </location>
</feature>
<keyword evidence="5" id="KW-0677">Repeat</keyword>
<keyword evidence="10" id="KW-0539">Nucleus</keyword>
<keyword evidence="3" id="KW-0813">Transport</keyword>
<keyword evidence="4" id="KW-0853">WD repeat</keyword>
<feature type="compositionally biased region" description="Low complexity" evidence="11">
    <location>
        <begin position="744"/>
        <end position="769"/>
    </location>
</feature>
<dbReference type="SMART" id="SM00320">
    <property type="entry name" value="WD40"/>
    <property type="match status" value="6"/>
</dbReference>
<feature type="compositionally biased region" description="Low complexity" evidence="11">
    <location>
        <begin position="381"/>
        <end position="396"/>
    </location>
</feature>
<evidence type="ECO:0000313" key="12">
    <source>
        <dbReference type="EMBL" id="SOV16479.1"/>
    </source>
</evidence>
<evidence type="ECO:0000256" key="7">
    <source>
        <dbReference type="ARBA" id="ARBA00022927"/>
    </source>
</evidence>
<reference evidence="12" key="1">
    <citation type="submission" date="2016-09" db="EMBL/GenBank/DDBJ databases">
        <authorList>
            <consortium name="Pathogen Informatics"/>
            <person name="Sun Q."/>
            <person name="Inoue M."/>
        </authorList>
    </citation>
    <scope>NUCLEOTIDE SEQUENCE</scope>
</reference>
<dbReference type="Proteomes" id="UP000831156">
    <property type="component" value="Chromosome 12"/>
</dbReference>
<dbReference type="SUPFAM" id="SSF50978">
    <property type="entry name" value="WD40 repeat-like"/>
    <property type="match status" value="1"/>
</dbReference>
<evidence type="ECO:0000256" key="8">
    <source>
        <dbReference type="ARBA" id="ARBA00023010"/>
    </source>
</evidence>
<dbReference type="EMBL" id="LT969435">
    <property type="protein sequence ID" value="SOV16479.1"/>
    <property type="molecule type" value="Genomic_DNA"/>
</dbReference>
<sequence>MNEIIVFDTYHGRSVNDCELDYYSKKLATCSSDNTVKIFDLSLSKEPVCIAELKDHSSAVWKVCWSHPKYGSLLASCSFDKNVIIYKEVNINKYEMIYINNEHMSSVNYIEWSPHEYGLHLGCASSDGTISILSYYMNKSSNEGYWNKYSMKAHLNGVACLSWEKPYNNMLLMNKNMNDNNMNNNNNNTNNNSNNNNNDIMNSFKLVSGGFDNQVIIWMFDNNTKEFQKIFQMNDKPHKSSIKDVSWKPNLNNSTNIIASCSEEKIVILWIEDVTNNVWRNGQVIKMNHNIHKLSWSPNGTILAIACSDDNAYLYKENLEGIWVEVCNLSEENNVQEDNSMNMKNNEQDNHNDNLLNNDNNNNMNYIANANVSTNSYMNDNTNTSNSLINQNNNLSHQGPYQNKDTFNRSSQGNFGAYHNSTQQHSNVNSISSNMNNLQPGNTVSNNVVNGFANNNNTNQMNGPPGQMNGPPGKMNGPPGQMNGPPGQMNGPPSQMNVPPSQMNVPPSQMNVPPSQMNGPPSQMNGPPSQMTVPPTPPAYLTMQNNKKNNTSNLTPTMNNIPPPTAPPLVVNNSTGAPGPYSASNFSAQPHGVAAPFGVPPAQQQVGGSVTNMSVSNVNNNKSTFAGPPPPLSSTSTTPIIPSVSSTNFPKASTSSVQQQVQGPFSNVNMSRPSYVMNPQMPPKFSQTNSNNNNNINNMNNINNSGMMPPRPSQYSNNLNFNSLPSSVPPPAFSSSPQGMQNKNSIANNINNINNNSSSNNNSFSNFNSHMNQANMPPPNPSVMHPNKPVGTTYGAMGGGGYNSPHAPPMMNDSNVKPPNQQYGYSNYNMPPRQNTHMNN</sequence>
<keyword evidence="13" id="KW-1185">Reference proteome</keyword>
<evidence type="ECO:0000256" key="2">
    <source>
        <dbReference type="ARBA" id="ARBA00010102"/>
    </source>
</evidence>
<dbReference type="Pfam" id="PF00400">
    <property type="entry name" value="WD40"/>
    <property type="match status" value="3"/>
</dbReference>
<feature type="compositionally biased region" description="Polar residues" evidence="11">
    <location>
        <begin position="497"/>
        <end position="526"/>
    </location>
</feature>